<dbReference type="EMBL" id="JAUSVS010000005">
    <property type="protein sequence ID" value="MDQ0465074.1"/>
    <property type="molecule type" value="Genomic_DNA"/>
</dbReference>
<dbReference type="RefSeq" id="WP_307350181.1">
    <property type="nucleotide sequence ID" value="NZ_JAUSVS010000005.1"/>
</dbReference>
<evidence type="ECO:0000313" key="2">
    <source>
        <dbReference type="EMBL" id="MDQ0465074.1"/>
    </source>
</evidence>
<dbReference type="Proteomes" id="UP001228905">
    <property type="component" value="Unassembled WGS sequence"/>
</dbReference>
<keyword evidence="1" id="KW-0812">Transmembrane</keyword>
<keyword evidence="1" id="KW-1133">Transmembrane helix</keyword>
<keyword evidence="1" id="KW-0472">Membrane</keyword>
<gene>
    <name evidence="2" type="ORF">QO010_002858</name>
</gene>
<feature type="transmembrane region" description="Helical" evidence="1">
    <location>
        <begin position="50"/>
        <end position="73"/>
    </location>
</feature>
<evidence type="ECO:0000313" key="3">
    <source>
        <dbReference type="Proteomes" id="UP001228905"/>
    </source>
</evidence>
<evidence type="ECO:0000256" key="1">
    <source>
        <dbReference type="SAM" id="Phobius"/>
    </source>
</evidence>
<feature type="transmembrane region" description="Helical" evidence="1">
    <location>
        <begin position="85"/>
        <end position="101"/>
    </location>
</feature>
<comment type="caution">
    <text evidence="2">The sequence shown here is derived from an EMBL/GenBank/DDBJ whole genome shotgun (WGS) entry which is preliminary data.</text>
</comment>
<organism evidence="2 3">
    <name type="scientific">Caulobacter ginsengisoli</name>
    <dbReference type="NCBI Taxonomy" id="400775"/>
    <lineage>
        <taxon>Bacteria</taxon>
        <taxon>Pseudomonadati</taxon>
        <taxon>Pseudomonadota</taxon>
        <taxon>Alphaproteobacteria</taxon>
        <taxon>Caulobacterales</taxon>
        <taxon>Caulobacteraceae</taxon>
        <taxon>Caulobacter</taxon>
    </lineage>
</organism>
<keyword evidence="3" id="KW-1185">Reference proteome</keyword>
<sequence length="134" mass="13920">MRRPGIEVLWGALAGLVALLIARMLLLYIFPPPPGVNLADAEQIRQLAGTLTAGVFVALVLAWIIAAAAAAFVALTMGEGEPSSGWMAAAPVGLLVAWRGLALHYPVWVVLIGLVLMGAAAFGVGRLRGRSPGR</sequence>
<reference evidence="2 3" key="1">
    <citation type="submission" date="2023-07" db="EMBL/GenBank/DDBJ databases">
        <title>Genomic Encyclopedia of Type Strains, Phase IV (KMG-IV): sequencing the most valuable type-strain genomes for metagenomic binning, comparative biology and taxonomic classification.</title>
        <authorList>
            <person name="Goeker M."/>
        </authorList>
    </citation>
    <scope>NUCLEOTIDE SEQUENCE [LARGE SCALE GENOMIC DNA]</scope>
    <source>
        <strain evidence="2 3">DSM 18695</strain>
    </source>
</reference>
<proteinExistence type="predicted"/>
<protein>
    <submittedName>
        <fullName evidence="2">Uncharacterized protein</fullName>
    </submittedName>
</protein>
<accession>A0ABU0IVN6</accession>
<feature type="transmembrane region" description="Helical" evidence="1">
    <location>
        <begin position="7"/>
        <end position="30"/>
    </location>
</feature>
<name>A0ABU0IVN6_9CAUL</name>
<feature type="transmembrane region" description="Helical" evidence="1">
    <location>
        <begin position="107"/>
        <end position="125"/>
    </location>
</feature>